<keyword evidence="3" id="KW-0238">DNA-binding</keyword>
<dbReference type="GO" id="GO:0003700">
    <property type="term" value="F:DNA-binding transcription factor activity"/>
    <property type="evidence" value="ECO:0007669"/>
    <property type="project" value="InterPro"/>
</dbReference>
<dbReference type="InterPro" id="IPR055166">
    <property type="entry name" value="Transc_reg_Sar_Rot_HTH"/>
</dbReference>
<keyword evidence="4" id="KW-0804">Transcription</keyword>
<keyword evidence="2" id="KW-0805">Transcription regulation</keyword>
<feature type="domain" description="HTH marR-type" evidence="8">
    <location>
        <begin position="1"/>
        <end position="119"/>
    </location>
</feature>
<evidence type="ECO:0000256" key="3">
    <source>
        <dbReference type="ARBA" id="ARBA00023125"/>
    </source>
</evidence>
<dbReference type="GO" id="GO:0003677">
    <property type="term" value="F:DNA binding"/>
    <property type="evidence" value="ECO:0007669"/>
    <property type="project" value="UniProtKB-KW"/>
</dbReference>
<protein>
    <recommendedName>
        <fullName evidence="6">HTH-type transcriptional regulator SarZ</fullName>
    </recommendedName>
    <alternativeName>
        <fullName evidence="7">Staphylococcal accessory regulator Z</fullName>
    </alternativeName>
</protein>
<evidence type="ECO:0000256" key="6">
    <source>
        <dbReference type="ARBA" id="ARBA00047188"/>
    </source>
</evidence>
<name>A0A212J3X1_9BACT</name>
<dbReference type="PROSITE" id="PS50995">
    <property type="entry name" value="HTH_MARR_2"/>
    <property type="match status" value="1"/>
</dbReference>
<dbReference type="Gene3D" id="1.10.10.10">
    <property type="entry name" value="Winged helix-like DNA-binding domain superfamily/Winged helix DNA-binding domain"/>
    <property type="match status" value="1"/>
</dbReference>
<dbReference type="InterPro" id="IPR036388">
    <property type="entry name" value="WH-like_DNA-bd_sf"/>
</dbReference>
<organism evidence="9">
    <name type="scientific">uncultured Dysgonomonas sp</name>
    <dbReference type="NCBI Taxonomy" id="206096"/>
    <lineage>
        <taxon>Bacteria</taxon>
        <taxon>Pseudomonadati</taxon>
        <taxon>Bacteroidota</taxon>
        <taxon>Bacteroidia</taxon>
        <taxon>Bacteroidales</taxon>
        <taxon>Dysgonomonadaceae</taxon>
        <taxon>Dysgonomonas</taxon>
        <taxon>environmental samples</taxon>
    </lineage>
</organism>
<dbReference type="InterPro" id="IPR000835">
    <property type="entry name" value="HTH_MarR-typ"/>
</dbReference>
<proteinExistence type="inferred from homology"/>
<comment type="subcellular location">
    <subcellularLocation>
        <location evidence="1">Cytoplasm</location>
    </subcellularLocation>
</comment>
<dbReference type="PANTHER" id="PTHR42756">
    <property type="entry name" value="TRANSCRIPTIONAL REGULATOR, MARR"/>
    <property type="match status" value="1"/>
</dbReference>
<reference evidence="9" key="1">
    <citation type="submission" date="2016-04" db="EMBL/GenBank/DDBJ databases">
        <authorList>
            <person name="Evans L.H."/>
            <person name="Alamgir A."/>
            <person name="Owens N."/>
            <person name="Weber N.D."/>
            <person name="Virtaneva K."/>
            <person name="Barbian K."/>
            <person name="Babar A."/>
            <person name="Rosenke K."/>
        </authorList>
    </citation>
    <scope>NUCLEOTIDE SEQUENCE</scope>
    <source>
        <strain evidence="9">86-1</strain>
    </source>
</reference>
<evidence type="ECO:0000259" key="8">
    <source>
        <dbReference type="PROSITE" id="PS50995"/>
    </source>
</evidence>
<dbReference type="RefSeq" id="WP_183308893.1">
    <property type="nucleotide sequence ID" value="NZ_CABQQB010000003.1"/>
</dbReference>
<evidence type="ECO:0000313" key="9">
    <source>
        <dbReference type="EMBL" id="SBV94156.1"/>
    </source>
</evidence>
<dbReference type="InterPro" id="IPR036390">
    <property type="entry name" value="WH_DNA-bd_sf"/>
</dbReference>
<gene>
    <name evidence="9" type="ORF">KL86DYS1_11058</name>
</gene>
<evidence type="ECO:0000256" key="2">
    <source>
        <dbReference type="ARBA" id="ARBA00023015"/>
    </source>
</evidence>
<dbReference type="AlphaFoldDB" id="A0A212J3X1"/>
<evidence type="ECO:0000256" key="5">
    <source>
        <dbReference type="ARBA" id="ARBA00046337"/>
    </source>
</evidence>
<comment type="similarity">
    <text evidence="5">Belongs to the SarZ family.</text>
</comment>
<evidence type="ECO:0000256" key="4">
    <source>
        <dbReference type="ARBA" id="ARBA00023163"/>
    </source>
</evidence>
<accession>A0A212J3X1</accession>
<dbReference type="SMART" id="SM00347">
    <property type="entry name" value="HTH_MARR"/>
    <property type="match status" value="1"/>
</dbReference>
<dbReference type="SUPFAM" id="SSF46785">
    <property type="entry name" value="Winged helix' DNA-binding domain"/>
    <property type="match status" value="1"/>
</dbReference>
<dbReference type="PANTHER" id="PTHR42756:SF1">
    <property type="entry name" value="TRANSCRIPTIONAL REPRESSOR OF EMRAB OPERON"/>
    <property type="match status" value="1"/>
</dbReference>
<dbReference type="Pfam" id="PF22381">
    <property type="entry name" value="Staph_reg_Sar_Rot"/>
    <property type="match status" value="1"/>
</dbReference>
<evidence type="ECO:0000256" key="7">
    <source>
        <dbReference type="ARBA" id="ARBA00047207"/>
    </source>
</evidence>
<dbReference type="EMBL" id="FLUM01000001">
    <property type="protein sequence ID" value="SBV94156.1"/>
    <property type="molecule type" value="Genomic_DNA"/>
</dbReference>
<sequence>MCIITKIKNIQKILYRLEKVFLENNGITLNEAIIIYSLPETRSSCAGYLSGQLDVSNSRTSKILSSLEQQEYIIRTMGQADKRQMLFSLTEKGLEKKKEIQRSEGEYRELIKSLAKFMD</sequence>
<evidence type="ECO:0000256" key="1">
    <source>
        <dbReference type="ARBA" id="ARBA00004496"/>
    </source>
</evidence>